<reference evidence="1" key="1">
    <citation type="submission" date="2019-05" db="EMBL/GenBank/DDBJ databases">
        <title>Metatranscriptomic reconstruction reveals RNA viruses with the potential to shape carbon cycling in soil.</title>
        <authorList>
            <person name="Starr E.P."/>
            <person name="Nuccio E."/>
            <person name="Pett-Ridge J."/>
            <person name="Banfield J.F."/>
            <person name="Firestone M.K."/>
        </authorList>
    </citation>
    <scope>NUCLEOTIDE SEQUENCE</scope>
    <source>
        <strain evidence="1">H4_Bulk_46_scaffold_857</strain>
    </source>
</reference>
<evidence type="ECO:0000313" key="1">
    <source>
        <dbReference type="EMBL" id="QDH88028.1"/>
    </source>
</evidence>
<organism evidence="1">
    <name type="scientific">Leviviridae sp</name>
    <dbReference type="NCBI Taxonomy" id="2027243"/>
    <lineage>
        <taxon>Viruses</taxon>
        <taxon>Riboviria</taxon>
        <taxon>Orthornavirae</taxon>
        <taxon>Lenarviricota</taxon>
        <taxon>Leviviricetes</taxon>
        <taxon>Norzivirales</taxon>
        <taxon>Fiersviridae</taxon>
    </lineage>
</organism>
<gene>
    <name evidence="1" type="ORF">H4Bulk46857_000001</name>
</gene>
<accession>A0A514D346</accession>
<protein>
    <recommendedName>
        <fullName evidence="2">Maturation</fullName>
    </recommendedName>
</protein>
<sequence length="413" mass="45341">RGEGLRALAGFQKSGPLTVDATLRLRIMARTSRNRSRPSSWKGGSSQVTINGVPQNATVIGDRVFSNTCTDSIGSPVVDSPLSSVQYRGTYPNFSGVITPTLQLMRNSTEFKDFTFTGLPTALSTMTVQNAPSGWLLDLVAGTNPSRPVIGIPIWAQNLGQLPGMLRSLGNLIRSPSNVLKPKGFAGEYLGVQFGWLPLIEDLKKLIDFQSYVLKRNKELADLYSGKGLRRRLKFTDDTVNTPVVSMTATYANALITTASSVDVKRRTWGTIHWYPTTPPQYHPDDHSWNNLTNRLVLGATPEGLAKGLWDVIPWTWLIGWFTNLGKYTLAHSYTVPANHSGGCLMREAKGTWLPGLATVTAGSGKVYPIGMLTRTIKTRAVSSVVTVGVNMPYLDMFRLSILGALFTQRFFR</sequence>
<proteinExistence type="predicted"/>
<dbReference type="EMBL" id="MN033796">
    <property type="protein sequence ID" value="QDH88028.1"/>
    <property type="molecule type" value="Genomic_RNA"/>
</dbReference>
<evidence type="ECO:0008006" key="2">
    <source>
        <dbReference type="Google" id="ProtNLM"/>
    </source>
</evidence>
<feature type="non-terminal residue" evidence="1">
    <location>
        <position position="1"/>
    </location>
</feature>
<name>A0A514D346_9VIRU</name>